<evidence type="ECO:0000313" key="2">
    <source>
        <dbReference type="EMBL" id="PPJ23413.1"/>
    </source>
</evidence>
<comment type="similarity">
    <text evidence="1">Belongs to the enoyl-CoA hydratase/isomerase family.</text>
</comment>
<dbReference type="AlphaFoldDB" id="A0A2S5ZYW9"/>
<dbReference type="Gene3D" id="1.10.12.10">
    <property type="entry name" value="Lyase 2-enoyl-coa Hydratase, Chain A, domain 2"/>
    <property type="match status" value="1"/>
</dbReference>
<reference evidence="2 3" key="1">
    <citation type="submission" date="2018-02" db="EMBL/GenBank/DDBJ databases">
        <title>8 Nocardia nova and 1 Nocardia cyriacigeorgica strain used for evolution to TMP-SMX.</title>
        <authorList>
            <person name="Mehta H."/>
            <person name="Weng J."/>
            <person name="Shamoo Y."/>
        </authorList>
    </citation>
    <scope>NUCLEOTIDE SEQUENCE [LARGE SCALE GENOMIC DNA]</scope>
    <source>
        <strain evidence="2 3">BAA2227</strain>
    </source>
</reference>
<name>A0A2S5ZYW9_9NOCA</name>
<accession>A0A2S5ZYW9</accession>
<gene>
    <name evidence="2" type="ORF">C5F51_28685</name>
</gene>
<dbReference type="InterPro" id="IPR029045">
    <property type="entry name" value="ClpP/crotonase-like_dom_sf"/>
</dbReference>
<dbReference type="RefSeq" id="WP_064911113.1">
    <property type="nucleotide sequence ID" value="NZ_PSYZ01000015.1"/>
</dbReference>
<comment type="caution">
    <text evidence="2">The sequence shown here is derived from an EMBL/GenBank/DDBJ whole genome shotgun (WGS) entry which is preliminary data.</text>
</comment>
<dbReference type="PANTHER" id="PTHR42964">
    <property type="entry name" value="ENOYL-COA HYDRATASE"/>
    <property type="match status" value="1"/>
</dbReference>
<keyword evidence="3" id="KW-1185">Reference proteome</keyword>
<dbReference type="EMBL" id="PSZD01000024">
    <property type="protein sequence ID" value="PPJ23413.1"/>
    <property type="molecule type" value="Genomic_DNA"/>
</dbReference>
<dbReference type="Pfam" id="PF00378">
    <property type="entry name" value="ECH_1"/>
    <property type="match status" value="1"/>
</dbReference>
<dbReference type="InterPro" id="IPR014748">
    <property type="entry name" value="Enoyl-CoA_hydra_C"/>
</dbReference>
<dbReference type="CDD" id="cd06558">
    <property type="entry name" value="crotonase-like"/>
    <property type="match status" value="1"/>
</dbReference>
<dbReference type="InterPro" id="IPR001753">
    <property type="entry name" value="Enoyl-CoA_hydra/iso"/>
</dbReference>
<proteinExistence type="inferred from homology"/>
<sequence length="254" mass="26378">MTELVHLSIENGVATITLDSPRNRNALSRQLTAELTAHLATATGNDAVRFVVLTHTGTVFCSGADLSESASGDGAVSGPDTALNLFRHIVEAPLPVIAVLRGPVRAGGTGLVAAADIALVADHVDFAFAEVAIGAAPAIISIPLLAKLDARAVSRYFLSAERFDAAEAARIGLVTEAVPEADLDARLAKLLATFHRTAPGAVAATKRVLTRSLRADLDEYGPQMVALSAELFAGDEARAGMHAFLNKVAPPWAS</sequence>
<dbReference type="InterPro" id="IPR051683">
    <property type="entry name" value="Enoyl-CoA_Hydratase/Isomerase"/>
</dbReference>
<dbReference type="Proteomes" id="UP000238356">
    <property type="component" value="Unassembled WGS sequence"/>
</dbReference>
<protein>
    <submittedName>
        <fullName evidence="2">Enoyl-CoA hydratase</fullName>
    </submittedName>
</protein>
<dbReference type="PANTHER" id="PTHR42964:SF1">
    <property type="entry name" value="POLYKETIDE BIOSYNTHESIS ENOYL-COA HYDRATASE PKSH-RELATED"/>
    <property type="match status" value="1"/>
</dbReference>
<dbReference type="Gene3D" id="3.90.226.10">
    <property type="entry name" value="2-enoyl-CoA Hydratase, Chain A, domain 1"/>
    <property type="match status" value="1"/>
</dbReference>
<organism evidence="2 3">
    <name type="scientific">Nocardia nova</name>
    <dbReference type="NCBI Taxonomy" id="37330"/>
    <lineage>
        <taxon>Bacteria</taxon>
        <taxon>Bacillati</taxon>
        <taxon>Actinomycetota</taxon>
        <taxon>Actinomycetes</taxon>
        <taxon>Mycobacteriales</taxon>
        <taxon>Nocardiaceae</taxon>
        <taxon>Nocardia</taxon>
    </lineage>
</organism>
<dbReference type="SUPFAM" id="SSF52096">
    <property type="entry name" value="ClpP/crotonase"/>
    <property type="match status" value="1"/>
</dbReference>
<dbReference type="GO" id="GO:0003824">
    <property type="term" value="F:catalytic activity"/>
    <property type="evidence" value="ECO:0007669"/>
    <property type="project" value="UniProtKB-ARBA"/>
</dbReference>
<evidence type="ECO:0000256" key="1">
    <source>
        <dbReference type="ARBA" id="ARBA00005254"/>
    </source>
</evidence>
<evidence type="ECO:0000313" key="3">
    <source>
        <dbReference type="Proteomes" id="UP000238356"/>
    </source>
</evidence>